<sequence length="157" mass="17853">MHAFIFVGCFGGHLKREGDGLRWPQPAAVASTLRNFEHSYDTGPLRESVCARDKRHCSGVGMFKEREMRIPDRPLPINSVVNYGGCISSLFNNMRVCCNVSHCWTFVAHRSGRISFEYASKRKSALDVIKVQTQRKIQTNQRPDRNHPASSERKFGI</sequence>
<gene>
    <name evidence="2" type="ORF">CIMG_13013</name>
</gene>
<reference evidence="3" key="2">
    <citation type="journal article" date="2010" name="Genome Res.">
        <title>Population genomic sequencing of Coccidioides fungi reveals recent hybridization and transposon control.</title>
        <authorList>
            <person name="Neafsey D.E."/>
            <person name="Barker B.M."/>
            <person name="Sharpton T.J."/>
            <person name="Stajich J.E."/>
            <person name="Park D.J."/>
            <person name="Whiston E."/>
            <person name="Hung C.-Y."/>
            <person name="McMahan C."/>
            <person name="White J."/>
            <person name="Sykes S."/>
            <person name="Heiman D."/>
            <person name="Young S."/>
            <person name="Zeng Q."/>
            <person name="Abouelleil A."/>
            <person name="Aftuck L."/>
            <person name="Bessette D."/>
            <person name="Brown A."/>
            <person name="FitzGerald M."/>
            <person name="Lui A."/>
            <person name="Macdonald J.P."/>
            <person name="Priest M."/>
            <person name="Orbach M.J."/>
            <person name="Galgiani J.N."/>
            <person name="Kirkland T.N."/>
            <person name="Cole G.T."/>
            <person name="Birren B.W."/>
            <person name="Henn M.R."/>
            <person name="Taylor J.W."/>
            <person name="Rounsley S.D."/>
        </authorList>
    </citation>
    <scope>GENOME REANNOTATION</scope>
    <source>
        <strain evidence="3">RS</strain>
    </source>
</reference>
<protein>
    <submittedName>
        <fullName evidence="2">Uncharacterized protein</fullName>
    </submittedName>
</protein>
<evidence type="ECO:0000313" key="3">
    <source>
        <dbReference type="Proteomes" id="UP000001261"/>
    </source>
</evidence>
<dbReference type="GeneID" id="24164640"/>
<keyword evidence="3" id="KW-1185">Reference proteome</keyword>
<dbReference type="InParanoid" id="A0A0D8JT24"/>
<feature type="region of interest" description="Disordered" evidence="1">
    <location>
        <begin position="135"/>
        <end position="157"/>
    </location>
</feature>
<proteinExistence type="predicted"/>
<evidence type="ECO:0000256" key="1">
    <source>
        <dbReference type="SAM" id="MobiDB-lite"/>
    </source>
</evidence>
<name>A0A0D8JT24_COCIM</name>
<feature type="compositionally biased region" description="Basic and acidic residues" evidence="1">
    <location>
        <begin position="142"/>
        <end position="157"/>
    </location>
</feature>
<dbReference type="KEGG" id="cim:CIMG_13013"/>
<organism evidence="2 3">
    <name type="scientific">Coccidioides immitis (strain RS)</name>
    <name type="common">Valley fever fungus</name>
    <dbReference type="NCBI Taxonomy" id="246410"/>
    <lineage>
        <taxon>Eukaryota</taxon>
        <taxon>Fungi</taxon>
        <taxon>Dikarya</taxon>
        <taxon>Ascomycota</taxon>
        <taxon>Pezizomycotina</taxon>
        <taxon>Eurotiomycetes</taxon>
        <taxon>Eurotiomycetidae</taxon>
        <taxon>Onygenales</taxon>
        <taxon>Onygenaceae</taxon>
        <taxon>Coccidioides</taxon>
    </lineage>
</organism>
<dbReference type="AlphaFoldDB" id="A0A0D8JT24"/>
<reference evidence="3" key="1">
    <citation type="journal article" date="2009" name="Genome Res.">
        <title>Comparative genomic analyses of the human fungal pathogens Coccidioides and their relatives.</title>
        <authorList>
            <person name="Sharpton T.J."/>
            <person name="Stajich J.E."/>
            <person name="Rounsley S.D."/>
            <person name="Gardner M.J."/>
            <person name="Wortman J.R."/>
            <person name="Jordar V.S."/>
            <person name="Maiti R."/>
            <person name="Kodira C.D."/>
            <person name="Neafsey D.E."/>
            <person name="Zeng Q."/>
            <person name="Hung C.-Y."/>
            <person name="McMahan C."/>
            <person name="Muszewska A."/>
            <person name="Grynberg M."/>
            <person name="Mandel M.A."/>
            <person name="Kellner E.M."/>
            <person name="Barker B.M."/>
            <person name="Galgiani J.N."/>
            <person name="Orbach M.J."/>
            <person name="Kirkland T.N."/>
            <person name="Cole G.T."/>
            <person name="Henn M.R."/>
            <person name="Birren B.W."/>
            <person name="Taylor J.W."/>
        </authorList>
    </citation>
    <scope>NUCLEOTIDE SEQUENCE [LARGE SCALE GENOMIC DNA]</scope>
    <source>
        <strain evidence="3">RS</strain>
    </source>
</reference>
<evidence type="ECO:0000313" key="2">
    <source>
        <dbReference type="EMBL" id="KJF60505.1"/>
    </source>
</evidence>
<accession>A0A0D8JT24</accession>
<dbReference type="RefSeq" id="XP_004445313.1">
    <property type="nucleotide sequence ID" value="XM_004445256.1"/>
</dbReference>
<dbReference type="EMBL" id="GG704912">
    <property type="protein sequence ID" value="KJF60505.1"/>
    <property type="molecule type" value="Genomic_DNA"/>
</dbReference>
<dbReference type="Proteomes" id="UP000001261">
    <property type="component" value="Unassembled WGS sequence"/>
</dbReference>
<dbReference type="VEuPathDB" id="FungiDB:CIMG_13013"/>